<dbReference type="RefSeq" id="WP_163671096.1">
    <property type="nucleotide sequence ID" value="NZ_QZCE01000002.1"/>
</dbReference>
<sequence length="149" mass="17114">MKKRRLISDDEIVKNEGLTEVFSREELATAFECGEWQIRRDLKLLFGDTYKGGKRIFIEDAWLLYLADLKRYALRLISERRGVMNPRVSPSRIYAWLNSFAGNDNDQLEQQKQAAICLGGSWQDFMQRVAKGKVTRLNGITIDVTPVAA</sequence>
<dbReference type="Proteomes" id="UP000473574">
    <property type="component" value="Unassembled WGS sequence"/>
</dbReference>
<dbReference type="EMBL" id="QZCE01000002">
    <property type="protein sequence ID" value="NEZ67812.1"/>
    <property type="molecule type" value="Genomic_DNA"/>
</dbReference>
<protein>
    <submittedName>
        <fullName evidence="1">Uncharacterized protein</fullName>
    </submittedName>
</protein>
<comment type="caution">
    <text evidence="1">The sequence shown here is derived from an EMBL/GenBank/DDBJ whole genome shotgun (WGS) entry which is preliminary data.</text>
</comment>
<dbReference type="AlphaFoldDB" id="A0A6M0SJX9"/>
<gene>
    <name evidence="1" type="ORF">D0962_34515</name>
</gene>
<reference evidence="1 2" key="1">
    <citation type="journal article" date="2020" name="Microb. Ecol.">
        <title>Ecogenomics of the Marine Benthic Filamentous Cyanobacterium Adonisia.</title>
        <authorList>
            <person name="Walter J.M."/>
            <person name="Coutinho F.H."/>
            <person name="Leomil L."/>
            <person name="Hargreaves P.I."/>
            <person name="Campeao M.E."/>
            <person name="Vieira V.V."/>
            <person name="Silva B.S."/>
            <person name="Fistarol G.O."/>
            <person name="Salomon P.S."/>
            <person name="Sawabe T."/>
            <person name="Mino S."/>
            <person name="Hosokawa M."/>
            <person name="Miyashita H."/>
            <person name="Maruyama F."/>
            <person name="van Verk M.C."/>
            <person name="Dutilh B.E."/>
            <person name="Thompson C.C."/>
            <person name="Thompson F.L."/>
        </authorList>
    </citation>
    <scope>NUCLEOTIDE SEQUENCE [LARGE SCALE GENOMIC DNA]</scope>
    <source>
        <strain evidence="1 2">CCMR0082</strain>
    </source>
</reference>
<accession>A0A6M0SJX9</accession>
<evidence type="ECO:0000313" key="1">
    <source>
        <dbReference type="EMBL" id="NEZ67812.1"/>
    </source>
</evidence>
<organism evidence="1 2">
    <name type="scientific">Adonisia turfae CCMR0082</name>
    <dbReference type="NCBI Taxonomy" id="2304604"/>
    <lineage>
        <taxon>Bacteria</taxon>
        <taxon>Bacillati</taxon>
        <taxon>Cyanobacteriota</taxon>
        <taxon>Adonisia</taxon>
        <taxon>Adonisia turfae</taxon>
    </lineage>
</organism>
<evidence type="ECO:0000313" key="2">
    <source>
        <dbReference type="Proteomes" id="UP000473574"/>
    </source>
</evidence>
<proteinExistence type="predicted"/>
<name>A0A6M0SJX9_9CYAN</name>